<reference evidence="2" key="1">
    <citation type="submission" date="2023-10" db="EMBL/GenBank/DDBJ databases">
        <authorList>
            <person name="Chen Y."/>
            <person name="Shah S."/>
            <person name="Dougan E. K."/>
            <person name="Thang M."/>
            <person name="Chan C."/>
        </authorList>
    </citation>
    <scope>NUCLEOTIDE SEQUENCE [LARGE SCALE GENOMIC DNA]</scope>
</reference>
<dbReference type="InterPro" id="IPR051706">
    <property type="entry name" value="Glycosyltransferase_domain"/>
</dbReference>
<name>A0ABN9Q6N5_9DINO</name>
<dbReference type="Proteomes" id="UP001189429">
    <property type="component" value="Unassembled WGS sequence"/>
</dbReference>
<sequence>MFSPAFDCGRSFGSDTAREWHRYPSYKHCDVVRTMSSQSQWPRAGSGCRTPTSWVAKGSLSPLLGKSRWRPVSMFCSTSAPCEMSEEQVSEALLTVPQLLRRYFTPVVAIALYASRRACAGIRPAFKAASAAVRMRCCCCRGPSSKKPCCRGMSLLERAAQHGCVFCTKCLLMGYGSQEPLRAALAISSSEVRALLQAHEAPSLEVATPQGRSVPTGSAGIPKVVHQVWIGPREVPEEWIDSWREQHRSAYPDWKHVLWRDDDVAGVLPSGLSDAYESLPHWCLKADIARYTILAKHGGVYMDADTAWLGRAGLDSVMDGRRVALAWENPPDEGFGLDERIGNSVIGVVPGHPLMLSLMDVISRDFRVLLDFLGERSPFLSDFRIGYRLTSPPAITRTYHSLGLDAADLLPSSTFYPIPWWRSQSLSKTLAETRAMFPTAVATHYGYSTNRMGGQTPDVASAAQSQAV</sequence>
<evidence type="ECO:0000313" key="3">
    <source>
        <dbReference type="Proteomes" id="UP001189429"/>
    </source>
</evidence>
<dbReference type="EMBL" id="CAUYUJ010002578">
    <property type="protein sequence ID" value="CAK0801427.1"/>
    <property type="molecule type" value="Genomic_DNA"/>
</dbReference>
<dbReference type="Pfam" id="PF04488">
    <property type="entry name" value="Gly_transf_sug"/>
    <property type="match status" value="1"/>
</dbReference>
<dbReference type="PANTHER" id="PTHR32385">
    <property type="entry name" value="MANNOSYL PHOSPHORYLINOSITOL CERAMIDE SYNTHASE"/>
    <property type="match status" value="1"/>
</dbReference>
<dbReference type="SUPFAM" id="SSF53448">
    <property type="entry name" value="Nucleotide-diphospho-sugar transferases"/>
    <property type="match status" value="1"/>
</dbReference>
<dbReference type="InterPro" id="IPR029044">
    <property type="entry name" value="Nucleotide-diphossugar_trans"/>
</dbReference>
<evidence type="ECO:0000313" key="2">
    <source>
        <dbReference type="EMBL" id="CAK0801427.1"/>
    </source>
</evidence>
<organism evidence="2 3">
    <name type="scientific">Prorocentrum cordatum</name>
    <dbReference type="NCBI Taxonomy" id="2364126"/>
    <lineage>
        <taxon>Eukaryota</taxon>
        <taxon>Sar</taxon>
        <taxon>Alveolata</taxon>
        <taxon>Dinophyceae</taxon>
        <taxon>Prorocentrales</taxon>
        <taxon>Prorocentraceae</taxon>
        <taxon>Prorocentrum</taxon>
    </lineage>
</organism>
<dbReference type="PANTHER" id="PTHR32385:SF15">
    <property type="entry name" value="INOSITOL PHOSPHOCERAMIDE MANNOSYLTRANSFERASE 1"/>
    <property type="match status" value="1"/>
</dbReference>
<accession>A0ABN9Q6N5</accession>
<keyword evidence="3" id="KW-1185">Reference proteome</keyword>
<dbReference type="InterPro" id="IPR007577">
    <property type="entry name" value="GlycoTrfase_DXD_sugar-bd_CS"/>
</dbReference>
<dbReference type="Gene3D" id="3.90.550.20">
    <property type="match status" value="1"/>
</dbReference>
<proteinExistence type="predicted"/>
<comment type="caution">
    <text evidence="2">The sequence shown here is derived from an EMBL/GenBank/DDBJ whole genome shotgun (WGS) entry which is preliminary data.</text>
</comment>
<keyword evidence="1" id="KW-0808">Transferase</keyword>
<gene>
    <name evidence="2" type="ORF">PCOR1329_LOCUS9297</name>
</gene>
<evidence type="ECO:0000256" key="1">
    <source>
        <dbReference type="ARBA" id="ARBA00022679"/>
    </source>
</evidence>
<protein>
    <submittedName>
        <fullName evidence="2">Uncharacterized protein</fullName>
    </submittedName>
</protein>